<keyword evidence="8 10" id="KW-0472">Membrane</keyword>
<feature type="transmembrane region" description="Helical" evidence="10">
    <location>
        <begin position="182"/>
        <end position="202"/>
    </location>
</feature>
<evidence type="ECO:0000313" key="13">
    <source>
        <dbReference type="Proteomes" id="UP000247569"/>
    </source>
</evidence>
<dbReference type="FunFam" id="1.20.1250.20:FF:000218">
    <property type="entry name" value="facilitated trehalose transporter Tret1"/>
    <property type="match status" value="1"/>
</dbReference>
<dbReference type="GO" id="GO:0005886">
    <property type="term" value="C:plasma membrane"/>
    <property type="evidence" value="ECO:0007669"/>
    <property type="project" value="UniProtKB-SubCell"/>
</dbReference>
<protein>
    <submittedName>
        <fullName evidence="12">Sugar porter (SP) family MFS transporter</fullName>
    </submittedName>
</protein>
<dbReference type="Pfam" id="PF00083">
    <property type="entry name" value="Sugar_tr"/>
    <property type="match status" value="1"/>
</dbReference>
<feature type="transmembrane region" description="Helical" evidence="10">
    <location>
        <begin position="329"/>
        <end position="351"/>
    </location>
</feature>
<evidence type="ECO:0000256" key="8">
    <source>
        <dbReference type="ARBA" id="ARBA00023136"/>
    </source>
</evidence>
<comment type="similarity">
    <text evidence="2 9">Belongs to the major facilitator superfamily. Sugar transporter (TC 2.A.1.1) family.</text>
</comment>
<accession>A0A318KQ85</accession>
<dbReference type="PRINTS" id="PR00171">
    <property type="entry name" value="SUGRTRNSPORT"/>
</dbReference>
<dbReference type="AlphaFoldDB" id="A0A318KQ85"/>
<organism evidence="12 13">
    <name type="scientific">Nocardia tenerifensis</name>
    <dbReference type="NCBI Taxonomy" id="228006"/>
    <lineage>
        <taxon>Bacteria</taxon>
        <taxon>Bacillati</taxon>
        <taxon>Actinomycetota</taxon>
        <taxon>Actinomycetes</taxon>
        <taxon>Mycobacteriales</taxon>
        <taxon>Nocardiaceae</taxon>
        <taxon>Nocardia</taxon>
    </lineage>
</organism>
<keyword evidence="7 10" id="KW-1133">Transmembrane helix</keyword>
<feature type="transmembrane region" description="Helical" evidence="10">
    <location>
        <begin position="25"/>
        <end position="53"/>
    </location>
</feature>
<evidence type="ECO:0000256" key="9">
    <source>
        <dbReference type="RuleBase" id="RU003346"/>
    </source>
</evidence>
<evidence type="ECO:0000256" key="1">
    <source>
        <dbReference type="ARBA" id="ARBA00004651"/>
    </source>
</evidence>
<keyword evidence="13" id="KW-1185">Reference proteome</keyword>
<dbReference type="PROSITE" id="PS00217">
    <property type="entry name" value="SUGAR_TRANSPORT_2"/>
    <property type="match status" value="1"/>
</dbReference>
<feature type="transmembrane region" description="Helical" evidence="10">
    <location>
        <begin position="402"/>
        <end position="419"/>
    </location>
</feature>
<feature type="transmembrane region" description="Helical" evidence="10">
    <location>
        <begin position="263"/>
        <end position="286"/>
    </location>
</feature>
<sequence length="476" mass="50434">MQGFSQVAGVDGPLEQIPAAGKRKVVFWASVIAVGGFLFGYDTGVVSGALLYISAEFDLNSVQQGSIVSVLLIGAMIGAMSAGRIADRLGRRKALGIESAVFIVGTLIAVAAQDYWLLLIARLVLGLAVGAASATVPVYLSEISPAPIRGRILSMNQLMITVGIVVSYLVDFGFSGSESWRAMFAVGLVPAVVLCLGMVFVVPESYAWLLAHGHVDEARKLVTSVAGGELAERVIQRFRQDEGQTPRQVTGVRALLAAPVRPALIVGVTLAAIQQFGGINTIIYFAPTIIENTGLTASNSIFYSVFIGLVNLIMTVVSIGTVDRFGRRLLLVVSLLGMLVAVTLLGLSFIIEMSPRLSLVFMVLYIASFAGGLGPVFWVIVGEIFPPQSRAAGSSAATTVNWFSNFVVSQAFLPLAGVLGQGQTFLVFGVICLLGLLFVTRFVPETKNRGYDEIDTALRNRFGHGRRADAAAGSAE</sequence>
<evidence type="ECO:0000256" key="7">
    <source>
        <dbReference type="ARBA" id="ARBA00022989"/>
    </source>
</evidence>
<gene>
    <name evidence="12" type="ORF">DFR70_1011234</name>
</gene>
<feature type="transmembrane region" description="Helical" evidence="10">
    <location>
        <begin position="95"/>
        <end position="113"/>
    </location>
</feature>
<feature type="transmembrane region" description="Helical" evidence="10">
    <location>
        <begin position="425"/>
        <end position="443"/>
    </location>
</feature>
<feature type="domain" description="Major facilitator superfamily (MFS) profile" evidence="11">
    <location>
        <begin position="28"/>
        <end position="447"/>
    </location>
</feature>
<name>A0A318KQ85_9NOCA</name>
<dbReference type="InterPro" id="IPR005828">
    <property type="entry name" value="MFS_sugar_transport-like"/>
</dbReference>
<feature type="transmembrane region" description="Helical" evidence="10">
    <location>
        <begin position="152"/>
        <end position="170"/>
    </location>
</feature>
<comment type="subcellular location">
    <subcellularLocation>
        <location evidence="1">Cell membrane</location>
        <topology evidence="1">Multi-pass membrane protein</topology>
    </subcellularLocation>
</comment>
<evidence type="ECO:0000256" key="3">
    <source>
        <dbReference type="ARBA" id="ARBA00022448"/>
    </source>
</evidence>
<evidence type="ECO:0000313" key="12">
    <source>
        <dbReference type="EMBL" id="PXX71800.1"/>
    </source>
</evidence>
<dbReference type="PANTHER" id="PTHR48020">
    <property type="entry name" value="PROTON MYO-INOSITOL COTRANSPORTER"/>
    <property type="match status" value="1"/>
</dbReference>
<dbReference type="SUPFAM" id="SSF103473">
    <property type="entry name" value="MFS general substrate transporter"/>
    <property type="match status" value="1"/>
</dbReference>
<evidence type="ECO:0000256" key="10">
    <source>
        <dbReference type="SAM" id="Phobius"/>
    </source>
</evidence>
<keyword evidence="6 10" id="KW-0812">Transmembrane</keyword>
<evidence type="ECO:0000256" key="6">
    <source>
        <dbReference type="ARBA" id="ARBA00022692"/>
    </source>
</evidence>
<evidence type="ECO:0000259" key="11">
    <source>
        <dbReference type="PROSITE" id="PS50850"/>
    </source>
</evidence>
<keyword evidence="4" id="KW-1003">Cell membrane</keyword>
<dbReference type="GO" id="GO:0022857">
    <property type="term" value="F:transmembrane transporter activity"/>
    <property type="evidence" value="ECO:0007669"/>
    <property type="project" value="InterPro"/>
</dbReference>
<dbReference type="InterPro" id="IPR003663">
    <property type="entry name" value="Sugar/inositol_transpt"/>
</dbReference>
<dbReference type="Gene3D" id="1.20.1250.20">
    <property type="entry name" value="MFS general substrate transporter like domains"/>
    <property type="match status" value="1"/>
</dbReference>
<evidence type="ECO:0000256" key="2">
    <source>
        <dbReference type="ARBA" id="ARBA00010992"/>
    </source>
</evidence>
<dbReference type="RefSeq" id="WP_040734328.1">
    <property type="nucleotide sequence ID" value="NZ_QJKF01000001.1"/>
</dbReference>
<keyword evidence="3 9" id="KW-0813">Transport</keyword>
<dbReference type="OrthoDB" id="4008739at2"/>
<feature type="transmembrane region" description="Helical" evidence="10">
    <location>
        <begin position="301"/>
        <end position="322"/>
    </location>
</feature>
<dbReference type="PROSITE" id="PS50850">
    <property type="entry name" value="MFS"/>
    <property type="match status" value="1"/>
</dbReference>
<dbReference type="PROSITE" id="PS00216">
    <property type="entry name" value="SUGAR_TRANSPORT_1"/>
    <property type="match status" value="2"/>
</dbReference>
<dbReference type="InterPro" id="IPR005829">
    <property type="entry name" value="Sugar_transporter_CS"/>
</dbReference>
<dbReference type="InterPro" id="IPR036259">
    <property type="entry name" value="MFS_trans_sf"/>
</dbReference>
<evidence type="ECO:0000256" key="5">
    <source>
        <dbReference type="ARBA" id="ARBA00022597"/>
    </source>
</evidence>
<dbReference type="NCBIfam" id="TIGR00879">
    <property type="entry name" value="SP"/>
    <property type="match status" value="1"/>
</dbReference>
<feature type="transmembrane region" description="Helical" evidence="10">
    <location>
        <begin position="119"/>
        <end position="140"/>
    </location>
</feature>
<feature type="transmembrane region" description="Helical" evidence="10">
    <location>
        <begin position="65"/>
        <end position="83"/>
    </location>
</feature>
<dbReference type="Proteomes" id="UP000247569">
    <property type="component" value="Unassembled WGS sequence"/>
</dbReference>
<proteinExistence type="inferred from homology"/>
<evidence type="ECO:0000256" key="4">
    <source>
        <dbReference type="ARBA" id="ARBA00022475"/>
    </source>
</evidence>
<reference evidence="12 13" key="1">
    <citation type="submission" date="2018-05" db="EMBL/GenBank/DDBJ databases">
        <title>Genomic Encyclopedia of Type Strains, Phase IV (KMG-IV): sequencing the most valuable type-strain genomes for metagenomic binning, comparative biology and taxonomic classification.</title>
        <authorList>
            <person name="Goeker M."/>
        </authorList>
    </citation>
    <scope>NUCLEOTIDE SEQUENCE [LARGE SCALE GENOMIC DNA]</scope>
    <source>
        <strain evidence="12 13">DSM 44704</strain>
    </source>
</reference>
<comment type="caution">
    <text evidence="12">The sequence shown here is derived from an EMBL/GenBank/DDBJ whole genome shotgun (WGS) entry which is preliminary data.</text>
</comment>
<keyword evidence="5" id="KW-0762">Sugar transport</keyword>
<dbReference type="PANTHER" id="PTHR48020:SF12">
    <property type="entry name" value="PROTON MYO-INOSITOL COTRANSPORTER"/>
    <property type="match status" value="1"/>
</dbReference>
<dbReference type="EMBL" id="QJKF01000001">
    <property type="protein sequence ID" value="PXX71800.1"/>
    <property type="molecule type" value="Genomic_DNA"/>
</dbReference>
<feature type="transmembrane region" description="Helical" evidence="10">
    <location>
        <begin position="357"/>
        <end position="381"/>
    </location>
</feature>
<dbReference type="InterPro" id="IPR020846">
    <property type="entry name" value="MFS_dom"/>
</dbReference>
<dbReference type="InterPro" id="IPR050814">
    <property type="entry name" value="Myo-inositol_Transporter"/>
</dbReference>